<reference evidence="4" key="1">
    <citation type="submission" date="2020-05" db="EMBL/GenBank/DDBJ databases">
        <title>Phylogenomic resolution of chytrid fungi.</title>
        <authorList>
            <person name="Stajich J.E."/>
            <person name="Amses K."/>
            <person name="Simmons R."/>
            <person name="Seto K."/>
            <person name="Myers J."/>
            <person name="Bonds A."/>
            <person name="Quandt C.A."/>
            <person name="Barry K."/>
            <person name="Liu P."/>
            <person name="Grigoriev I."/>
            <person name="Longcore J.E."/>
            <person name="James T.Y."/>
        </authorList>
    </citation>
    <scope>NUCLEOTIDE SEQUENCE</scope>
    <source>
        <strain evidence="4">JEL0318</strain>
    </source>
</reference>
<dbReference type="Pfam" id="PF02179">
    <property type="entry name" value="BAG"/>
    <property type="match status" value="1"/>
</dbReference>
<keyword evidence="1" id="KW-0175">Coiled coil</keyword>
<feature type="compositionally biased region" description="Polar residues" evidence="2">
    <location>
        <begin position="564"/>
        <end position="576"/>
    </location>
</feature>
<comment type="caution">
    <text evidence="4">The sequence shown here is derived from an EMBL/GenBank/DDBJ whole genome shotgun (WGS) entry which is preliminary data.</text>
</comment>
<sequence length="611" mass="68158">MYNYNPYYGTTVPMYRNPHQTTYRTTTPTYIHPCQVEEALLQRQYEEELHRRRQAEHLRRIQALREQEEREKAAMVRAEMERRKMEYLRRVKAQQIAEEEERRRREVMAARQRQQQQQQQMLREKLIERERQQRQQQPQFRWFTDFGGVPGLWVGDLEEQPIGYEDEEMSVEQPAPAPAPAPTIPAPTPIKQTHQPQPAPPKPFRIPVRTPPPKVKPTPGPEQVNHLYLTANARKIQRAYRTHLINRRLAAPKLALLNTVASSLSSLISTHRHAALTTPLKRTASGAVELGVKENMAFLGYEEQLVKLMIQADGVESEGLKSVRERRREVVKAIQEELDGVDRRRRDVGKEGVSSTTSDSAAEEVTANVEVETSSSGLEKTVEGSQVDLKEGQEGETPMDVDAVEAVKELLEDAEASEHQVCGVQDVAVAAESSAEVQHVPTDEMDLDKDHAHSSGDEGWEVLSASNNHSSESEREQPSPSITNTPVPDFHESSPEPAPDILSDLNESNPDPTNSSANVNAPFDQPISPTLLLDFEEVWVPEPSSPLATGSTESSVAEESATSDTQPASGESNNFTLEVVQPAPGSPTNDVIHTSLDGSESTENDSVSEKG</sequence>
<feature type="region of interest" description="Disordered" evidence="2">
    <location>
        <begin position="166"/>
        <end position="223"/>
    </location>
</feature>
<feature type="coiled-coil region" evidence="1">
    <location>
        <begin position="51"/>
        <end position="117"/>
    </location>
</feature>
<evidence type="ECO:0000259" key="3">
    <source>
        <dbReference type="PROSITE" id="PS51035"/>
    </source>
</evidence>
<dbReference type="PROSITE" id="PS51035">
    <property type="entry name" value="BAG"/>
    <property type="match status" value="1"/>
</dbReference>
<accession>A0AAD5X195</accession>
<evidence type="ECO:0000256" key="1">
    <source>
        <dbReference type="SAM" id="Coils"/>
    </source>
</evidence>
<name>A0AAD5X195_9FUNG</name>
<gene>
    <name evidence="4" type="ORF">HK097_008101</name>
</gene>
<feature type="domain" description="BAG" evidence="3">
    <location>
        <begin position="302"/>
        <end position="345"/>
    </location>
</feature>
<proteinExistence type="predicted"/>
<evidence type="ECO:0000313" key="4">
    <source>
        <dbReference type="EMBL" id="KAJ3050927.1"/>
    </source>
</evidence>
<protein>
    <recommendedName>
        <fullName evidence="3">BAG domain-containing protein</fullName>
    </recommendedName>
</protein>
<feature type="region of interest" description="Disordered" evidence="2">
    <location>
        <begin position="542"/>
        <end position="611"/>
    </location>
</feature>
<dbReference type="GO" id="GO:0051087">
    <property type="term" value="F:protein-folding chaperone binding"/>
    <property type="evidence" value="ECO:0007669"/>
    <property type="project" value="InterPro"/>
</dbReference>
<feature type="compositionally biased region" description="Pro residues" evidence="2">
    <location>
        <begin position="197"/>
        <end position="220"/>
    </location>
</feature>
<dbReference type="InterPro" id="IPR003103">
    <property type="entry name" value="BAG_domain"/>
</dbReference>
<dbReference type="Gene3D" id="1.20.58.120">
    <property type="entry name" value="BAG domain"/>
    <property type="match status" value="1"/>
</dbReference>
<evidence type="ECO:0000313" key="5">
    <source>
        <dbReference type="Proteomes" id="UP001212841"/>
    </source>
</evidence>
<feature type="compositionally biased region" description="Pro residues" evidence="2">
    <location>
        <begin position="175"/>
        <end position="188"/>
    </location>
</feature>
<feature type="compositionally biased region" description="Polar residues" evidence="2">
    <location>
        <begin position="505"/>
        <end position="519"/>
    </location>
</feature>
<feature type="region of interest" description="Disordered" evidence="2">
    <location>
        <begin position="343"/>
        <end position="400"/>
    </location>
</feature>
<organism evidence="4 5">
    <name type="scientific">Rhizophlyctis rosea</name>
    <dbReference type="NCBI Taxonomy" id="64517"/>
    <lineage>
        <taxon>Eukaryota</taxon>
        <taxon>Fungi</taxon>
        <taxon>Fungi incertae sedis</taxon>
        <taxon>Chytridiomycota</taxon>
        <taxon>Chytridiomycota incertae sedis</taxon>
        <taxon>Chytridiomycetes</taxon>
        <taxon>Rhizophlyctidales</taxon>
        <taxon>Rhizophlyctidaceae</taxon>
        <taxon>Rhizophlyctis</taxon>
    </lineage>
</organism>
<keyword evidence="5" id="KW-1185">Reference proteome</keyword>
<feature type="compositionally biased region" description="Polar residues" evidence="2">
    <location>
        <begin position="586"/>
        <end position="605"/>
    </location>
</feature>
<feature type="compositionally biased region" description="Low complexity" evidence="2">
    <location>
        <begin position="548"/>
        <end position="563"/>
    </location>
</feature>
<evidence type="ECO:0000256" key="2">
    <source>
        <dbReference type="SAM" id="MobiDB-lite"/>
    </source>
</evidence>
<dbReference type="SUPFAM" id="SSF63491">
    <property type="entry name" value="BAG domain"/>
    <property type="match status" value="1"/>
</dbReference>
<dbReference type="Proteomes" id="UP001212841">
    <property type="component" value="Unassembled WGS sequence"/>
</dbReference>
<feature type="compositionally biased region" description="Low complexity" evidence="2">
    <location>
        <begin position="363"/>
        <end position="376"/>
    </location>
</feature>
<dbReference type="EMBL" id="JADGJD010000456">
    <property type="protein sequence ID" value="KAJ3050927.1"/>
    <property type="molecule type" value="Genomic_DNA"/>
</dbReference>
<feature type="region of interest" description="Disordered" evidence="2">
    <location>
        <begin position="433"/>
        <end position="528"/>
    </location>
</feature>
<dbReference type="AlphaFoldDB" id="A0AAD5X195"/>
<dbReference type="InterPro" id="IPR036533">
    <property type="entry name" value="BAG_dom_sf"/>
</dbReference>